<dbReference type="SUPFAM" id="SSF47384">
    <property type="entry name" value="Homodimeric domain of signal transducing histidine kinase"/>
    <property type="match status" value="1"/>
</dbReference>
<evidence type="ECO:0000256" key="1">
    <source>
        <dbReference type="ARBA" id="ARBA00000085"/>
    </source>
</evidence>
<feature type="modified residue" description="4-aspartylphosphate" evidence="5">
    <location>
        <position position="484"/>
    </location>
</feature>
<dbReference type="InterPro" id="IPR035965">
    <property type="entry name" value="PAS-like_dom_sf"/>
</dbReference>
<dbReference type="SMART" id="SM00091">
    <property type="entry name" value="PAS"/>
    <property type="match status" value="1"/>
</dbReference>
<name>A0A7K1KNX4_9BACT</name>
<evidence type="ECO:0000256" key="3">
    <source>
        <dbReference type="ARBA" id="ARBA00022553"/>
    </source>
</evidence>
<dbReference type="Pfam" id="PF00072">
    <property type="entry name" value="Response_reg"/>
    <property type="match status" value="1"/>
</dbReference>
<dbReference type="CDD" id="cd00082">
    <property type="entry name" value="HisKA"/>
    <property type="match status" value="1"/>
</dbReference>
<dbReference type="InterPro" id="IPR001789">
    <property type="entry name" value="Sig_transdc_resp-reg_receiver"/>
</dbReference>
<reference evidence="9 10" key="1">
    <citation type="submission" date="2019-11" db="EMBL/GenBank/DDBJ databases">
        <title>Pseudodesulfovibrio alkaliphilus, sp. nov., an alkaliphilic sulfate-reducing bacteria from mud volcano of Taman peninsula, Russia.</title>
        <authorList>
            <person name="Frolova A."/>
            <person name="Merkel A.Y."/>
            <person name="Slobodkin A.I."/>
        </authorList>
    </citation>
    <scope>NUCLEOTIDE SEQUENCE [LARGE SCALE GENOMIC DNA]</scope>
    <source>
        <strain evidence="9 10">F-1</strain>
    </source>
</reference>
<dbReference type="PROSITE" id="PS50109">
    <property type="entry name" value="HIS_KIN"/>
    <property type="match status" value="1"/>
</dbReference>
<dbReference type="Gene3D" id="3.30.450.20">
    <property type="entry name" value="PAS domain"/>
    <property type="match status" value="1"/>
</dbReference>
<accession>A0A7K1KNX4</accession>
<feature type="domain" description="Response regulatory" evidence="7">
    <location>
        <begin position="435"/>
        <end position="554"/>
    </location>
</feature>
<dbReference type="NCBIfam" id="TIGR00229">
    <property type="entry name" value="sensory_box"/>
    <property type="match status" value="1"/>
</dbReference>
<evidence type="ECO:0000259" key="7">
    <source>
        <dbReference type="PROSITE" id="PS50110"/>
    </source>
</evidence>
<dbReference type="PANTHER" id="PTHR45339">
    <property type="entry name" value="HYBRID SIGNAL TRANSDUCTION HISTIDINE KINASE J"/>
    <property type="match status" value="1"/>
</dbReference>
<dbReference type="Pfam" id="PF02518">
    <property type="entry name" value="HATPase_c"/>
    <property type="match status" value="1"/>
</dbReference>
<evidence type="ECO:0000313" key="9">
    <source>
        <dbReference type="EMBL" id="MUM77591.1"/>
    </source>
</evidence>
<dbReference type="InterPro" id="IPR005467">
    <property type="entry name" value="His_kinase_dom"/>
</dbReference>
<dbReference type="PROSITE" id="PS50110">
    <property type="entry name" value="RESPONSE_REGULATORY"/>
    <property type="match status" value="1"/>
</dbReference>
<dbReference type="EMBL" id="WODC01000004">
    <property type="protein sequence ID" value="MUM77591.1"/>
    <property type="molecule type" value="Genomic_DNA"/>
</dbReference>
<comment type="caution">
    <text evidence="9">The sequence shown here is derived from an EMBL/GenBank/DDBJ whole genome shotgun (WGS) entry which is preliminary data.</text>
</comment>
<evidence type="ECO:0000259" key="6">
    <source>
        <dbReference type="PROSITE" id="PS50109"/>
    </source>
</evidence>
<dbReference type="InterPro" id="IPR013656">
    <property type="entry name" value="PAS_4"/>
</dbReference>
<feature type="domain" description="PAS" evidence="8">
    <location>
        <begin position="45"/>
        <end position="98"/>
    </location>
</feature>
<dbReference type="Proteomes" id="UP000461162">
    <property type="component" value="Unassembled WGS sequence"/>
</dbReference>
<dbReference type="SUPFAM" id="SSF55874">
    <property type="entry name" value="ATPase domain of HSP90 chaperone/DNA topoisomerase II/histidine kinase"/>
    <property type="match status" value="1"/>
</dbReference>
<evidence type="ECO:0000256" key="2">
    <source>
        <dbReference type="ARBA" id="ARBA00012438"/>
    </source>
</evidence>
<dbReference type="InterPro" id="IPR003594">
    <property type="entry name" value="HATPase_dom"/>
</dbReference>
<dbReference type="EC" id="2.7.13.3" evidence="2"/>
<dbReference type="InterPro" id="IPR036097">
    <property type="entry name" value="HisK_dim/P_sf"/>
</dbReference>
<dbReference type="Pfam" id="PF00512">
    <property type="entry name" value="HisKA"/>
    <property type="match status" value="1"/>
</dbReference>
<evidence type="ECO:0000313" key="10">
    <source>
        <dbReference type="Proteomes" id="UP000461162"/>
    </source>
</evidence>
<evidence type="ECO:0000256" key="4">
    <source>
        <dbReference type="ARBA" id="ARBA00023012"/>
    </source>
</evidence>
<keyword evidence="4" id="KW-0902">Two-component regulatory system</keyword>
<sequence>MASSLLMHIAQLGGIARCLPASRSVRNHQPASADRKHGGHGMKAAKATIEALLNATEDSCILIDPEGRFVALNKEAARRRGSSVEALIGKNVFDFLDPAIAGQRRACVAEVVRTGRPLCAHEEINNRHYRVSFYPVIDESGAVTGVASYSRDCTEAREHEEELLRAKEMAESASMAKSQFLSNMSHELRTPLNGILGISQLALDETLDLETRNNFEMIQESGQRLLILLNNLLDLAAIERRSIEPLVRDFDLFELLESLRKSFALKANLHRVDLEIHMSAKMPRCWSGDEFRLGQILSNLIANALQCTEDGYVRVAVGPGSACSDRADNRASWQDLRFVVKDSGPGIDEKDIGSLFDSFTIAENFMTKRYSGAGIGLSIVRALVEMLGGSIRVRSGKGQGTAISFTIPFIPAGAPCADPGQISVLPLSGPEARRTILVVEDDPIALFATTRSLTRVGFDVREAANGAEALDLLRHHAVNLVLMDLHMPVMDGLQTTIHIRNGEVPGVSRNIPIIAMTSHAGQRNRDRLARAGVTDTMIKPVCAAQIDKVLVPHLQRH</sequence>
<dbReference type="InterPro" id="IPR011006">
    <property type="entry name" value="CheY-like_superfamily"/>
</dbReference>
<organism evidence="9 10">
    <name type="scientific">Pseudodesulfovibrio alkaliphilus</name>
    <dbReference type="NCBI Taxonomy" id="2661613"/>
    <lineage>
        <taxon>Bacteria</taxon>
        <taxon>Pseudomonadati</taxon>
        <taxon>Thermodesulfobacteriota</taxon>
        <taxon>Desulfovibrionia</taxon>
        <taxon>Desulfovibrionales</taxon>
        <taxon>Desulfovibrionaceae</taxon>
    </lineage>
</organism>
<evidence type="ECO:0000259" key="8">
    <source>
        <dbReference type="PROSITE" id="PS50112"/>
    </source>
</evidence>
<feature type="domain" description="Histidine kinase" evidence="6">
    <location>
        <begin position="183"/>
        <end position="411"/>
    </location>
</feature>
<dbReference type="InterPro" id="IPR004358">
    <property type="entry name" value="Sig_transdc_His_kin-like_C"/>
</dbReference>
<proteinExistence type="predicted"/>
<dbReference type="InterPro" id="IPR003661">
    <property type="entry name" value="HisK_dim/P_dom"/>
</dbReference>
<dbReference type="CDD" id="cd17546">
    <property type="entry name" value="REC_hyHK_CKI1_RcsC-like"/>
    <property type="match status" value="1"/>
</dbReference>
<dbReference type="GO" id="GO:0000155">
    <property type="term" value="F:phosphorelay sensor kinase activity"/>
    <property type="evidence" value="ECO:0007669"/>
    <property type="project" value="InterPro"/>
</dbReference>
<dbReference type="Gene3D" id="3.40.50.2300">
    <property type="match status" value="1"/>
</dbReference>
<dbReference type="PROSITE" id="PS50112">
    <property type="entry name" value="PAS"/>
    <property type="match status" value="1"/>
</dbReference>
<dbReference type="SMART" id="SM00448">
    <property type="entry name" value="REC"/>
    <property type="match status" value="1"/>
</dbReference>
<dbReference type="PANTHER" id="PTHR45339:SF1">
    <property type="entry name" value="HYBRID SIGNAL TRANSDUCTION HISTIDINE KINASE J"/>
    <property type="match status" value="1"/>
</dbReference>
<dbReference type="PRINTS" id="PR00344">
    <property type="entry name" value="BCTRLSENSOR"/>
</dbReference>
<dbReference type="SUPFAM" id="SSF52172">
    <property type="entry name" value="CheY-like"/>
    <property type="match status" value="1"/>
</dbReference>
<dbReference type="AlphaFoldDB" id="A0A7K1KNX4"/>
<protein>
    <recommendedName>
        <fullName evidence="2">histidine kinase</fullName>
        <ecNumber evidence="2">2.7.13.3</ecNumber>
    </recommendedName>
</protein>
<dbReference type="SMART" id="SM00387">
    <property type="entry name" value="HATPase_c"/>
    <property type="match status" value="1"/>
</dbReference>
<comment type="catalytic activity">
    <reaction evidence="1">
        <text>ATP + protein L-histidine = ADP + protein N-phospho-L-histidine.</text>
        <dbReference type="EC" id="2.7.13.3"/>
    </reaction>
</comment>
<keyword evidence="10" id="KW-1185">Reference proteome</keyword>
<dbReference type="CDD" id="cd00130">
    <property type="entry name" value="PAS"/>
    <property type="match status" value="1"/>
</dbReference>
<gene>
    <name evidence="9" type="ORF">GKC30_08100</name>
</gene>
<dbReference type="Pfam" id="PF08448">
    <property type="entry name" value="PAS_4"/>
    <property type="match status" value="1"/>
</dbReference>
<dbReference type="SMART" id="SM00388">
    <property type="entry name" value="HisKA"/>
    <property type="match status" value="1"/>
</dbReference>
<dbReference type="Gene3D" id="3.30.565.10">
    <property type="entry name" value="Histidine kinase-like ATPase, C-terminal domain"/>
    <property type="match status" value="1"/>
</dbReference>
<keyword evidence="3 5" id="KW-0597">Phosphoprotein</keyword>
<dbReference type="InterPro" id="IPR000014">
    <property type="entry name" value="PAS"/>
</dbReference>
<dbReference type="InterPro" id="IPR036890">
    <property type="entry name" value="HATPase_C_sf"/>
</dbReference>
<dbReference type="SUPFAM" id="SSF55785">
    <property type="entry name" value="PYP-like sensor domain (PAS domain)"/>
    <property type="match status" value="1"/>
</dbReference>
<dbReference type="Gene3D" id="1.10.287.130">
    <property type="match status" value="1"/>
</dbReference>
<evidence type="ECO:0000256" key="5">
    <source>
        <dbReference type="PROSITE-ProRule" id="PRU00169"/>
    </source>
</evidence>